<gene>
    <name evidence="1" type="ORF">BCF44_106111</name>
</gene>
<proteinExistence type="predicted"/>
<sequence length="157" mass="16651">MSLVMGQRPTNVTILNAYARVWSDNLDDALPLLQRLAGERPHLRLPFHAIELAAIGDFLVIAGPAEERAKYAHASATVVVDDLDAVHAILTDADATITAPPTPSPTGGFLYAGHADGVEVEYVQWTTDLVGHILEQGTPADLAASNRHQPAIGGSID</sequence>
<organism evidence="1 2">
    <name type="scientific">Kutzneria buriramensis</name>
    <dbReference type="NCBI Taxonomy" id="1045776"/>
    <lineage>
        <taxon>Bacteria</taxon>
        <taxon>Bacillati</taxon>
        <taxon>Actinomycetota</taxon>
        <taxon>Actinomycetes</taxon>
        <taxon>Pseudonocardiales</taxon>
        <taxon>Pseudonocardiaceae</taxon>
        <taxon>Kutzneria</taxon>
    </lineage>
</organism>
<dbReference type="RefSeq" id="WP_211353094.1">
    <property type="nucleotide sequence ID" value="NZ_CP144375.1"/>
</dbReference>
<evidence type="ECO:0008006" key="3">
    <source>
        <dbReference type="Google" id="ProtNLM"/>
    </source>
</evidence>
<protein>
    <recommendedName>
        <fullName evidence="3">VOC domain-containing protein</fullName>
    </recommendedName>
</protein>
<reference evidence="1 2" key="1">
    <citation type="submission" date="2018-08" db="EMBL/GenBank/DDBJ databases">
        <title>Genomic Encyclopedia of Archaeal and Bacterial Type Strains, Phase II (KMG-II): from individual species to whole genera.</title>
        <authorList>
            <person name="Goeker M."/>
        </authorList>
    </citation>
    <scope>NUCLEOTIDE SEQUENCE [LARGE SCALE GENOMIC DNA]</scope>
    <source>
        <strain evidence="1 2">DSM 45791</strain>
    </source>
</reference>
<dbReference type="EMBL" id="QUNO01000006">
    <property type="protein sequence ID" value="REH46947.1"/>
    <property type="molecule type" value="Genomic_DNA"/>
</dbReference>
<dbReference type="AlphaFoldDB" id="A0A3E0HKK7"/>
<keyword evidence="2" id="KW-1185">Reference proteome</keyword>
<comment type="caution">
    <text evidence="1">The sequence shown here is derived from an EMBL/GenBank/DDBJ whole genome shotgun (WGS) entry which is preliminary data.</text>
</comment>
<dbReference type="Gene3D" id="3.10.180.10">
    <property type="entry name" value="2,3-Dihydroxybiphenyl 1,2-Dioxygenase, domain 1"/>
    <property type="match status" value="1"/>
</dbReference>
<accession>A0A3E0HKK7</accession>
<evidence type="ECO:0000313" key="1">
    <source>
        <dbReference type="EMBL" id="REH46947.1"/>
    </source>
</evidence>
<dbReference type="InterPro" id="IPR029068">
    <property type="entry name" value="Glyas_Bleomycin-R_OHBP_Dase"/>
</dbReference>
<dbReference type="SUPFAM" id="SSF54593">
    <property type="entry name" value="Glyoxalase/Bleomycin resistance protein/Dihydroxybiphenyl dioxygenase"/>
    <property type="match status" value="1"/>
</dbReference>
<evidence type="ECO:0000313" key="2">
    <source>
        <dbReference type="Proteomes" id="UP000256269"/>
    </source>
</evidence>
<name>A0A3E0HKK7_9PSEU</name>
<dbReference type="Proteomes" id="UP000256269">
    <property type="component" value="Unassembled WGS sequence"/>
</dbReference>